<dbReference type="PANTHER" id="PTHR43401">
    <property type="entry name" value="L-THREONINE 3-DEHYDROGENASE"/>
    <property type="match status" value="1"/>
</dbReference>
<gene>
    <name evidence="4" type="ORF">CBRE1094_LOCUS34788</name>
</gene>
<dbReference type="Gene3D" id="3.40.50.720">
    <property type="entry name" value="NAD(P)-binding Rossmann-like Domain"/>
    <property type="match status" value="1"/>
</dbReference>
<protein>
    <recommendedName>
        <fullName evidence="3">Alcohol dehydrogenase-like C-terminal domain-containing protein</fullName>
    </recommendedName>
</protein>
<proteinExistence type="predicted"/>
<dbReference type="EMBL" id="HBGU01063846">
    <property type="protein sequence ID" value="CAD9522023.1"/>
    <property type="molecule type" value="Transcribed_RNA"/>
</dbReference>
<dbReference type="AlphaFoldDB" id="A0A7S2IKJ2"/>
<dbReference type="GO" id="GO:0016491">
    <property type="term" value="F:oxidoreductase activity"/>
    <property type="evidence" value="ECO:0007669"/>
    <property type="project" value="UniProtKB-KW"/>
</dbReference>
<feature type="region of interest" description="Disordered" evidence="2">
    <location>
        <begin position="284"/>
        <end position="310"/>
    </location>
</feature>
<dbReference type="InterPro" id="IPR050129">
    <property type="entry name" value="Zn_alcohol_dh"/>
</dbReference>
<feature type="compositionally biased region" description="Basic and acidic residues" evidence="2">
    <location>
        <begin position="288"/>
        <end position="310"/>
    </location>
</feature>
<sequence length="310" mass="33838">MSVRACGCHPRRPSWRTSTHSTTAPDARAKPSKRVLGAHRVFSANNEVCAPLRSPHVWMSSPVLLIEPLGTVLHAVKKLGSVIDLSIVVVGQGQNGLLMTAVLASAGARHVIALDRLPNRLVVSSQLGATHTLHVEGTVPSHADEVAAVVSKITGGRMADVCIDMVGHQGATLDLCARLCRVSGTAMLFGLPPAEEHDSMRIRFPDFFRNVQYVCSHSPGMEMFALALDMLQQGRIDVRPLFTHTLAFTQFISAYEMASNYTDGVIKTLLTFEERDEDGLAGRCVPCEGEHRADERDERSRDLPSKRARQ</sequence>
<evidence type="ECO:0000256" key="2">
    <source>
        <dbReference type="SAM" id="MobiDB-lite"/>
    </source>
</evidence>
<feature type="region of interest" description="Disordered" evidence="2">
    <location>
        <begin position="1"/>
        <end position="30"/>
    </location>
</feature>
<dbReference type="SUPFAM" id="SSF51735">
    <property type="entry name" value="NAD(P)-binding Rossmann-fold domains"/>
    <property type="match status" value="1"/>
</dbReference>
<accession>A0A7S2IKJ2</accession>
<keyword evidence="1" id="KW-0560">Oxidoreductase</keyword>
<dbReference type="InterPro" id="IPR013149">
    <property type="entry name" value="ADH-like_C"/>
</dbReference>
<feature type="domain" description="Alcohol dehydrogenase-like C-terminal" evidence="3">
    <location>
        <begin position="96"/>
        <end position="232"/>
    </location>
</feature>
<dbReference type="Gene3D" id="3.90.180.10">
    <property type="entry name" value="Medium-chain alcohol dehydrogenases, catalytic domain"/>
    <property type="match status" value="1"/>
</dbReference>
<evidence type="ECO:0000256" key="1">
    <source>
        <dbReference type="ARBA" id="ARBA00023002"/>
    </source>
</evidence>
<evidence type="ECO:0000313" key="4">
    <source>
        <dbReference type="EMBL" id="CAD9522023.1"/>
    </source>
</evidence>
<dbReference type="InterPro" id="IPR036291">
    <property type="entry name" value="NAD(P)-bd_dom_sf"/>
</dbReference>
<organism evidence="4">
    <name type="scientific">Haptolina brevifila</name>
    <dbReference type="NCBI Taxonomy" id="156173"/>
    <lineage>
        <taxon>Eukaryota</taxon>
        <taxon>Haptista</taxon>
        <taxon>Haptophyta</taxon>
        <taxon>Prymnesiophyceae</taxon>
        <taxon>Prymnesiales</taxon>
        <taxon>Prymnesiaceae</taxon>
        <taxon>Haptolina</taxon>
    </lineage>
</organism>
<dbReference type="PANTHER" id="PTHR43401:SF2">
    <property type="entry name" value="L-THREONINE 3-DEHYDROGENASE"/>
    <property type="match status" value="1"/>
</dbReference>
<dbReference type="Pfam" id="PF00107">
    <property type="entry name" value="ADH_zinc_N"/>
    <property type="match status" value="1"/>
</dbReference>
<evidence type="ECO:0000259" key="3">
    <source>
        <dbReference type="Pfam" id="PF00107"/>
    </source>
</evidence>
<reference evidence="4" key="1">
    <citation type="submission" date="2021-01" db="EMBL/GenBank/DDBJ databases">
        <authorList>
            <person name="Corre E."/>
            <person name="Pelletier E."/>
            <person name="Niang G."/>
            <person name="Scheremetjew M."/>
            <person name="Finn R."/>
            <person name="Kale V."/>
            <person name="Holt S."/>
            <person name="Cochrane G."/>
            <person name="Meng A."/>
            <person name="Brown T."/>
            <person name="Cohen L."/>
        </authorList>
    </citation>
    <scope>NUCLEOTIDE SEQUENCE</scope>
    <source>
        <strain evidence="4">UTEX LB 985</strain>
    </source>
</reference>
<feature type="compositionally biased region" description="Polar residues" evidence="2">
    <location>
        <begin position="15"/>
        <end position="24"/>
    </location>
</feature>
<name>A0A7S2IKJ2_9EUKA</name>